<evidence type="ECO:0000313" key="2">
    <source>
        <dbReference type="EMBL" id="KKN70384.1"/>
    </source>
</evidence>
<protein>
    <submittedName>
        <fullName evidence="2">Uncharacterized protein</fullName>
    </submittedName>
</protein>
<proteinExistence type="predicted"/>
<dbReference type="EMBL" id="LAZR01000403">
    <property type="protein sequence ID" value="KKN70384.1"/>
    <property type="molecule type" value="Genomic_DNA"/>
</dbReference>
<organism evidence="2">
    <name type="scientific">marine sediment metagenome</name>
    <dbReference type="NCBI Taxonomy" id="412755"/>
    <lineage>
        <taxon>unclassified sequences</taxon>
        <taxon>metagenomes</taxon>
        <taxon>ecological metagenomes</taxon>
    </lineage>
</organism>
<dbReference type="AlphaFoldDB" id="A0A0F9SU72"/>
<name>A0A0F9SU72_9ZZZZ</name>
<feature type="region of interest" description="Disordered" evidence="1">
    <location>
        <begin position="1"/>
        <end position="21"/>
    </location>
</feature>
<evidence type="ECO:0000256" key="1">
    <source>
        <dbReference type="SAM" id="MobiDB-lite"/>
    </source>
</evidence>
<reference evidence="2" key="1">
    <citation type="journal article" date="2015" name="Nature">
        <title>Complex archaea that bridge the gap between prokaryotes and eukaryotes.</title>
        <authorList>
            <person name="Spang A."/>
            <person name="Saw J.H."/>
            <person name="Jorgensen S.L."/>
            <person name="Zaremba-Niedzwiedzka K."/>
            <person name="Martijn J."/>
            <person name="Lind A.E."/>
            <person name="van Eijk R."/>
            <person name="Schleper C."/>
            <person name="Guy L."/>
            <person name="Ettema T.J."/>
        </authorList>
    </citation>
    <scope>NUCLEOTIDE SEQUENCE</scope>
</reference>
<accession>A0A0F9SU72</accession>
<comment type="caution">
    <text evidence="2">The sequence shown here is derived from an EMBL/GenBank/DDBJ whole genome shotgun (WGS) entry which is preliminary data.</text>
</comment>
<gene>
    <name evidence="2" type="ORF">LCGC14_0430790</name>
</gene>
<sequence>MDKNRPPNVMRPGYRDLGKGKTHKHIVSHVDLDAFVQEQLGPDITERDLIELAVATLRRINLHLSIITDEEIDYGDIIWPT</sequence>